<keyword evidence="1" id="KW-0378">Hydrolase</keyword>
<evidence type="ECO:0000256" key="1">
    <source>
        <dbReference type="ARBA" id="ARBA00022801"/>
    </source>
</evidence>
<evidence type="ECO:0000259" key="2">
    <source>
        <dbReference type="PROSITE" id="PS50263"/>
    </source>
</evidence>
<organism evidence="3">
    <name type="scientific">Solibacter usitatus (strain Ellin6076)</name>
    <dbReference type="NCBI Taxonomy" id="234267"/>
    <lineage>
        <taxon>Bacteria</taxon>
        <taxon>Pseudomonadati</taxon>
        <taxon>Acidobacteriota</taxon>
        <taxon>Terriglobia</taxon>
        <taxon>Bryobacterales</taxon>
        <taxon>Solibacteraceae</taxon>
        <taxon>Candidatus Solibacter</taxon>
    </lineage>
</organism>
<dbReference type="InterPro" id="IPR050345">
    <property type="entry name" value="Aliph_Amidase/BUP"/>
</dbReference>
<dbReference type="CDD" id="cd07197">
    <property type="entry name" value="nitrilase"/>
    <property type="match status" value="1"/>
</dbReference>
<reference evidence="3" key="1">
    <citation type="submission" date="2006-10" db="EMBL/GenBank/DDBJ databases">
        <title>Complete sequence of Solibacter usitatus Ellin6076.</title>
        <authorList>
            <consortium name="US DOE Joint Genome Institute"/>
            <person name="Copeland A."/>
            <person name="Lucas S."/>
            <person name="Lapidus A."/>
            <person name="Barry K."/>
            <person name="Detter J.C."/>
            <person name="Glavina del Rio T."/>
            <person name="Hammon N."/>
            <person name="Israni S."/>
            <person name="Dalin E."/>
            <person name="Tice H."/>
            <person name="Pitluck S."/>
            <person name="Thompson L.S."/>
            <person name="Brettin T."/>
            <person name="Bruce D."/>
            <person name="Han C."/>
            <person name="Tapia R."/>
            <person name="Gilna P."/>
            <person name="Schmutz J."/>
            <person name="Larimer F."/>
            <person name="Land M."/>
            <person name="Hauser L."/>
            <person name="Kyrpides N."/>
            <person name="Mikhailova N."/>
            <person name="Janssen P.H."/>
            <person name="Kuske C.R."/>
            <person name="Richardson P."/>
        </authorList>
    </citation>
    <scope>NUCLEOTIDE SEQUENCE</scope>
    <source>
        <strain evidence="3">Ellin6076</strain>
    </source>
</reference>
<dbReference type="InterPro" id="IPR003010">
    <property type="entry name" value="C-N_Hydrolase"/>
</dbReference>
<keyword evidence="3" id="KW-0449">Lipoprotein</keyword>
<proteinExistence type="predicted"/>
<sequence length="245" mass="26125">MKVAAYQAPLLAAGSLEAIDLIAERVAWCESEGVSILCCPEAILGGLADYAEYPARFAMRTDDGQLAKVLAPLTSDSVTSIVGFTELADHDQLYNAAALFHRGRVTGLYRKLHPAIRRSVYSAGSATPVFRLGELTFGIVICYDSTFSEPARAMAAQGASALFVPTNNGLPTKRAYPGLVQEARASDCSRVLENRVWVIRADVAGTNGELTSYGSSGIVDPDGKIVREANLQTADLLVADVICPR</sequence>
<dbReference type="OrthoDB" id="2826359at2"/>
<protein>
    <submittedName>
        <fullName evidence="3">Nitrilase/cyanide hydratase and apolipoprotein N-acyltransferase</fullName>
    </submittedName>
</protein>
<dbReference type="HOGENOM" id="CLU_030130_3_5_0"/>
<dbReference type="STRING" id="234267.Acid_6739"/>
<dbReference type="Pfam" id="PF00795">
    <property type="entry name" value="CN_hydrolase"/>
    <property type="match status" value="1"/>
</dbReference>
<dbReference type="EMBL" id="CP000473">
    <property type="protein sequence ID" value="ABJ87660.1"/>
    <property type="molecule type" value="Genomic_DNA"/>
</dbReference>
<dbReference type="InterPro" id="IPR036526">
    <property type="entry name" value="C-N_Hydrolase_sf"/>
</dbReference>
<dbReference type="eggNOG" id="COG0388">
    <property type="taxonomic scope" value="Bacteria"/>
</dbReference>
<dbReference type="PANTHER" id="PTHR43674">
    <property type="entry name" value="NITRILASE C965.09-RELATED"/>
    <property type="match status" value="1"/>
</dbReference>
<feature type="domain" description="CN hydrolase" evidence="2">
    <location>
        <begin position="1"/>
        <end position="243"/>
    </location>
</feature>
<gene>
    <name evidence="3" type="ordered locus">Acid_6739</name>
</gene>
<dbReference type="Gene3D" id="3.60.110.10">
    <property type="entry name" value="Carbon-nitrogen hydrolase"/>
    <property type="match status" value="1"/>
</dbReference>
<dbReference type="GO" id="GO:0016811">
    <property type="term" value="F:hydrolase activity, acting on carbon-nitrogen (but not peptide) bonds, in linear amides"/>
    <property type="evidence" value="ECO:0007669"/>
    <property type="project" value="TreeGrafter"/>
</dbReference>
<name>Q01RR0_SOLUE</name>
<dbReference type="AlphaFoldDB" id="Q01RR0"/>
<dbReference type="KEGG" id="sus:Acid_6739"/>
<dbReference type="PROSITE" id="PS50263">
    <property type="entry name" value="CN_HYDROLASE"/>
    <property type="match status" value="1"/>
</dbReference>
<keyword evidence="3" id="KW-0808">Transferase</keyword>
<accession>Q01RR0</accession>
<evidence type="ECO:0000313" key="3">
    <source>
        <dbReference type="EMBL" id="ABJ87660.1"/>
    </source>
</evidence>
<dbReference type="GO" id="GO:0016746">
    <property type="term" value="F:acyltransferase activity"/>
    <property type="evidence" value="ECO:0007669"/>
    <property type="project" value="UniProtKB-KW"/>
</dbReference>
<keyword evidence="3" id="KW-0012">Acyltransferase</keyword>
<dbReference type="PANTHER" id="PTHR43674:SF2">
    <property type="entry name" value="BETA-UREIDOPROPIONASE"/>
    <property type="match status" value="1"/>
</dbReference>
<dbReference type="SUPFAM" id="SSF56317">
    <property type="entry name" value="Carbon-nitrogen hydrolase"/>
    <property type="match status" value="1"/>
</dbReference>
<dbReference type="InParanoid" id="Q01RR0"/>